<keyword evidence="2" id="KW-0813">Transport</keyword>
<dbReference type="GO" id="GO:0009279">
    <property type="term" value="C:cell outer membrane"/>
    <property type="evidence" value="ECO:0007669"/>
    <property type="project" value="UniProtKB-SubCell"/>
</dbReference>
<name>A0A0F9KE34_9ZZZZ</name>
<organism evidence="7">
    <name type="scientific">marine sediment metagenome</name>
    <dbReference type="NCBI Taxonomy" id="412755"/>
    <lineage>
        <taxon>unclassified sequences</taxon>
        <taxon>metagenomes</taxon>
        <taxon>ecological metagenomes</taxon>
    </lineage>
</organism>
<evidence type="ECO:0000256" key="5">
    <source>
        <dbReference type="ARBA" id="ARBA00023136"/>
    </source>
</evidence>
<dbReference type="InterPro" id="IPR010130">
    <property type="entry name" value="T1SS_OMP_TolC"/>
</dbReference>
<evidence type="ECO:0000256" key="4">
    <source>
        <dbReference type="ARBA" id="ARBA00022692"/>
    </source>
</evidence>
<keyword evidence="5" id="KW-0472">Membrane</keyword>
<dbReference type="InterPro" id="IPR003423">
    <property type="entry name" value="OMP_efflux"/>
</dbReference>
<dbReference type="Pfam" id="PF02321">
    <property type="entry name" value="OEP"/>
    <property type="match status" value="2"/>
</dbReference>
<evidence type="ECO:0000256" key="3">
    <source>
        <dbReference type="ARBA" id="ARBA00022452"/>
    </source>
</evidence>
<dbReference type="GO" id="GO:0015288">
    <property type="term" value="F:porin activity"/>
    <property type="evidence" value="ECO:0007669"/>
    <property type="project" value="TreeGrafter"/>
</dbReference>
<evidence type="ECO:0000256" key="2">
    <source>
        <dbReference type="ARBA" id="ARBA00022448"/>
    </source>
</evidence>
<keyword evidence="6" id="KW-0998">Cell outer membrane</keyword>
<dbReference type="SUPFAM" id="SSF56954">
    <property type="entry name" value="Outer membrane efflux proteins (OEP)"/>
    <property type="match status" value="1"/>
</dbReference>
<dbReference type="EMBL" id="LAZR01008166">
    <property type="protein sequence ID" value="KKM80529.1"/>
    <property type="molecule type" value="Genomic_DNA"/>
</dbReference>
<comment type="caution">
    <text evidence="7">The sequence shown here is derived from an EMBL/GenBank/DDBJ whole genome shotgun (WGS) entry which is preliminary data.</text>
</comment>
<evidence type="ECO:0000313" key="7">
    <source>
        <dbReference type="EMBL" id="KKM80529.1"/>
    </source>
</evidence>
<sequence>MWKDDKKWLTRGEAQLSATQMLYDGFATKNAVDQTTSLAESAGYNVADTAETTGLGAIKAYLDVLRRQQILSFTEDNLANHDHIFSQIKQRADSGVGNQADVEQSSGRLALSRANLTASKGNYEDAQTNYLRVVGHLPDSLIDPSDECCNNAPATLEDAIKIASHQHPALHAAIADHEAALAQQQGANAPMQPRVDLELSTTANNDIDGENGHDNDAQAMFRMRYNLLNGGADKARIDETAFLSENVKQTANITKREIENDVRLAWNSLVTLTNRLSYLDERVALTRTTREAYQQQFNLGLRTLLDLLDTENEYLTARIDYANAKYDRLYACYWLSETMGKLLETLKLTAPEEAITVSSSKQNQP</sequence>
<dbReference type="AlphaFoldDB" id="A0A0F9KE34"/>
<reference evidence="7" key="1">
    <citation type="journal article" date="2015" name="Nature">
        <title>Complex archaea that bridge the gap between prokaryotes and eukaryotes.</title>
        <authorList>
            <person name="Spang A."/>
            <person name="Saw J.H."/>
            <person name="Jorgensen S.L."/>
            <person name="Zaremba-Niedzwiedzka K."/>
            <person name="Martijn J."/>
            <person name="Lind A.E."/>
            <person name="van Eijk R."/>
            <person name="Schleper C."/>
            <person name="Guy L."/>
            <person name="Ettema T.J."/>
        </authorList>
    </citation>
    <scope>NUCLEOTIDE SEQUENCE</scope>
</reference>
<comment type="subcellular location">
    <subcellularLocation>
        <location evidence="1">Cell outer membrane</location>
    </subcellularLocation>
</comment>
<evidence type="ECO:0000256" key="6">
    <source>
        <dbReference type="ARBA" id="ARBA00023237"/>
    </source>
</evidence>
<dbReference type="InterPro" id="IPR051906">
    <property type="entry name" value="TolC-like"/>
</dbReference>
<gene>
    <name evidence="7" type="ORF">LCGC14_1338970</name>
</gene>
<dbReference type="PANTHER" id="PTHR30026">
    <property type="entry name" value="OUTER MEMBRANE PROTEIN TOLC"/>
    <property type="match status" value="1"/>
</dbReference>
<proteinExistence type="predicted"/>
<dbReference type="PANTHER" id="PTHR30026:SF22">
    <property type="entry name" value="OUTER MEMBRANE EFFLUX PROTEIN"/>
    <property type="match status" value="1"/>
</dbReference>
<keyword evidence="3" id="KW-1134">Transmembrane beta strand</keyword>
<dbReference type="Gene3D" id="1.20.1600.10">
    <property type="entry name" value="Outer membrane efflux proteins (OEP)"/>
    <property type="match status" value="1"/>
</dbReference>
<dbReference type="GO" id="GO:1990281">
    <property type="term" value="C:efflux pump complex"/>
    <property type="evidence" value="ECO:0007669"/>
    <property type="project" value="TreeGrafter"/>
</dbReference>
<dbReference type="NCBIfam" id="TIGR01844">
    <property type="entry name" value="type_I_sec_TolC"/>
    <property type="match status" value="1"/>
</dbReference>
<evidence type="ECO:0008006" key="8">
    <source>
        <dbReference type="Google" id="ProtNLM"/>
    </source>
</evidence>
<protein>
    <recommendedName>
        <fullName evidence="8">Outer membrane efflux protein</fullName>
    </recommendedName>
</protein>
<dbReference type="GO" id="GO:0015562">
    <property type="term" value="F:efflux transmembrane transporter activity"/>
    <property type="evidence" value="ECO:0007669"/>
    <property type="project" value="InterPro"/>
</dbReference>
<evidence type="ECO:0000256" key="1">
    <source>
        <dbReference type="ARBA" id="ARBA00004442"/>
    </source>
</evidence>
<keyword evidence="4" id="KW-0812">Transmembrane</keyword>
<accession>A0A0F9KE34</accession>